<dbReference type="InterPro" id="IPR011089">
    <property type="entry name" value="GmrSD_C"/>
</dbReference>
<dbReference type="Pfam" id="PF03235">
    <property type="entry name" value="GmrSD_N"/>
    <property type="match status" value="1"/>
</dbReference>
<dbReference type="PANTHER" id="PTHR35149">
    <property type="entry name" value="SLL5132 PROTEIN"/>
    <property type="match status" value="1"/>
</dbReference>
<reference evidence="4 6" key="2">
    <citation type="submission" date="2019-04" db="EMBL/GenBank/DDBJ databases">
        <title>Microbes associate with the intestines of laboratory mice.</title>
        <authorList>
            <person name="Navarre W."/>
            <person name="Wong E."/>
            <person name="Huang K."/>
            <person name="Tropini C."/>
            <person name="Ng K."/>
            <person name="Yu B."/>
        </authorList>
    </citation>
    <scope>NUCLEOTIDE SEQUENCE [LARGE SCALE GENOMIC DNA]</scope>
    <source>
        <strain evidence="4 6">NM70_E10</strain>
    </source>
</reference>
<dbReference type="EMBL" id="SPPV01000014">
    <property type="protein sequence ID" value="TFU50011.1"/>
    <property type="molecule type" value="Genomic_DNA"/>
</dbReference>
<organism evidence="4 6">
    <name type="scientific">Bacteroides acidifaciens</name>
    <dbReference type="NCBI Taxonomy" id="85831"/>
    <lineage>
        <taxon>Bacteria</taxon>
        <taxon>Pseudomonadati</taxon>
        <taxon>Bacteroidota</taxon>
        <taxon>Bacteroidia</taxon>
        <taxon>Bacteroidales</taxon>
        <taxon>Bacteroidaceae</taxon>
        <taxon>Bacteroides</taxon>
    </lineage>
</organism>
<dbReference type="RefSeq" id="WP_135037183.1">
    <property type="nucleotide sequence ID" value="NZ_CABIXU010000056.1"/>
</dbReference>
<evidence type="ECO:0000313" key="6">
    <source>
        <dbReference type="Proteomes" id="UP000305751"/>
    </source>
</evidence>
<dbReference type="AlphaFoldDB" id="A0A4S2AV47"/>
<keyword evidence="6" id="KW-1185">Reference proteome</keyword>
<dbReference type="OrthoDB" id="9798761at2"/>
<sequence>MKGHEIPLSKYIEGNKMQLIIPVYQRNYDWKKENCDQLFNDLKKLVHSERNHFFGSIVTGVADSIGNNRLVIDGQQRITTISILLLAAIHASEKGEMEISDIYKIDEATEIFLMAKYCASERKYKLVPIERDMEAYDKVFAGDPTKFVTDSKITNNYIHFYELLTKGNRPFTFDELLNAIEKLQIISIELESSDDAQLIFESLNSTGLALTEADKIRNYLLMSLSREEQQEYFKKYWQKIELSTGNEPTMFLRDYLTIIQQLQRPPRINLLYFEWKKYMEERDRKVELAKMLDYAKFYYQATNAQLSTEKLSKKMRQICNIQTDVFNVFFIPFLKYAEDKELSESEIYNVIDLIENFMARRIVCNIPGNALTQVFCALHKDVLKSYEEYKDAGIDCPYRYAEILTYHIMRRDGNYQLPRDTQFIEAIKTRDAYHMPKPFQVFLFERLENAISGEYNDVANQMNKKNASIEHIMPQTLNDEWRQMLGSKYEALKEKYLHTFANLTLTGINSELSNNSFITKRDGKMKSGTKYPGYKDSIYRLTRGVTECNQWTEAELIKRGQEIVDIFMSLYPQPKTEFKPIPKPIDEISLEDETFNPANRLLRGFTLFGQTYTETTWKSMLLRIVNILSDKYPDIVESLYDAGSYFWKTPGDNEQYCTKISNGKYLWTSMDNKNKLRCLRYLFEKCDIAESELTIQLEVQKEQEE</sequence>
<reference evidence="3 5" key="1">
    <citation type="submission" date="2019-03" db="EMBL/GenBank/DDBJ databases">
        <title>Diversity of the mouse oral microbiome.</title>
        <authorList>
            <person name="Joseph S."/>
            <person name="Aduse-Opoku J."/>
            <person name="Curtis M."/>
            <person name="Wade W."/>
            <person name="Hashim A."/>
        </authorList>
    </citation>
    <scope>NUCLEOTIDE SEQUENCE [LARGE SCALE GENOMIC DNA]</scope>
    <source>
        <strain evidence="3 5">P2318</strain>
    </source>
</reference>
<dbReference type="EMBL" id="SRZA01000018">
    <property type="protein sequence ID" value="TGY05346.1"/>
    <property type="molecule type" value="Genomic_DNA"/>
</dbReference>
<protein>
    <submittedName>
        <fullName evidence="4">DUF262 domain-containing protein</fullName>
    </submittedName>
</protein>
<dbReference type="Proteomes" id="UP000305751">
    <property type="component" value="Unassembled WGS sequence"/>
</dbReference>
<dbReference type="Pfam" id="PF07510">
    <property type="entry name" value="GmrSD_C"/>
    <property type="match status" value="1"/>
</dbReference>
<comment type="caution">
    <text evidence="4">The sequence shown here is derived from an EMBL/GenBank/DDBJ whole genome shotgun (WGS) entry which is preliminary data.</text>
</comment>
<gene>
    <name evidence="3" type="ORF">E4T97_08090</name>
    <name evidence="4" type="ORF">E5356_07875</name>
</gene>
<feature type="domain" description="GmrSD restriction endonucleases C-terminal" evidence="2">
    <location>
        <begin position="418"/>
        <end position="565"/>
    </location>
</feature>
<feature type="domain" description="GmrSD restriction endonucleases N-terminal" evidence="1">
    <location>
        <begin position="9"/>
        <end position="221"/>
    </location>
</feature>
<evidence type="ECO:0000259" key="2">
    <source>
        <dbReference type="Pfam" id="PF07510"/>
    </source>
</evidence>
<evidence type="ECO:0000313" key="3">
    <source>
        <dbReference type="EMBL" id="TFU50011.1"/>
    </source>
</evidence>
<accession>A0A4S2AV47</accession>
<dbReference type="PANTHER" id="PTHR35149:SF2">
    <property type="entry name" value="DUF262 DOMAIN-CONTAINING PROTEIN"/>
    <property type="match status" value="1"/>
</dbReference>
<dbReference type="InterPro" id="IPR004919">
    <property type="entry name" value="GmrSD_N"/>
</dbReference>
<dbReference type="Proteomes" id="UP000298073">
    <property type="component" value="Unassembled WGS sequence"/>
</dbReference>
<evidence type="ECO:0000313" key="4">
    <source>
        <dbReference type="EMBL" id="TGY05346.1"/>
    </source>
</evidence>
<proteinExistence type="predicted"/>
<evidence type="ECO:0000259" key="1">
    <source>
        <dbReference type="Pfam" id="PF03235"/>
    </source>
</evidence>
<name>A0A4S2AV47_9BACE</name>
<evidence type="ECO:0000313" key="5">
    <source>
        <dbReference type="Proteomes" id="UP000298073"/>
    </source>
</evidence>